<reference evidence="1" key="2">
    <citation type="journal article" date="2020" name="Nat. Commun.">
        <title>Large-scale genome sequencing of mycorrhizal fungi provides insights into the early evolution of symbiotic traits.</title>
        <authorList>
            <person name="Miyauchi S."/>
            <person name="Kiss E."/>
            <person name="Kuo A."/>
            <person name="Drula E."/>
            <person name="Kohler A."/>
            <person name="Sanchez-Garcia M."/>
            <person name="Morin E."/>
            <person name="Andreopoulos B."/>
            <person name="Barry K.W."/>
            <person name="Bonito G."/>
            <person name="Buee M."/>
            <person name="Carver A."/>
            <person name="Chen C."/>
            <person name="Cichocki N."/>
            <person name="Clum A."/>
            <person name="Culley D."/>
            <person name="Crous P.W."/>
            <person name="Fauchery L."/>
            <person name="Girlanda M."/>
            <person name="Hayes R.D."/>
            <person name="Keri Z."/>
            <person name="LaButti K."/>
            <person name="Lipzen A."/>
            <person name="Lombard V."/>
            <person name="Magnuson J."/>
            <person name="Maillard F."/>
            <person name="Murat C."/>
            <person name="Nolan M."/>
            <person name="Ohm R.A."/>
            <person name="Pangilinan J."/>
            <person name="Pereira M.F."/>
            <person name="Perotto S."/>
            <person name="Peter M."/>
            <person name="Pfister S."/>
            <person name="Riley R."/>
            <person name="Sitrit Y."/>
            <person name="Stielow J.B."/>
            <person name="Szollosi G."/>
            <person name="Zifcakova L."/>
            <person name="Stursova M."/>
            <person name="Spatafora J.W."/>
            <person name="Tedersoo L."/>
            <person name="Vaario L.M."/>
            <person name="Yamada A."/>
            <person name="Yan M."/>
            <person name="Wang P."/>
            <person name="Xu J."/>
            <person name="Bruns T."/>
            <person name="Baldrian P."/>
            <person name="Vilgalys R."/>
            <person name="Dunand C."/>
            <person name="Henrissat B."/>
            <person name="Grigoriev I.V."/>
            <person name="Hibbett D."/>
            <person name="Nagy L.G."/>
            <person name="Martin F.M."/>
        </authorList>
    </citation>
    <scope>NUCLEOTIDE SEQUENCE</scope>
    <source>
        <strain evidence="1">P2</strain>
    </source>
</reference>
<dbReference type="Proteomes" id="UP000886501">
    <property type="component" value="Unassembled WGS sequence"/>
</dbReference>
<accession>A0ACB6ZW09</accession>
<proteinExistence type="predicted"/>
<evidence type="ECO:0000313" key="1">
    <source>
        <dbReference type="EMBL" id="KAF9653787.1"/>
    </source>
</evidence>
<reference evidence="1" key="1">
    <citation type="submission" date="2019-10" db="EMBL/GenBank/DDBJ databases">
        <authorList>
            <consortium name="DOE Joint Genome Institute"/>
            <person name="Kuo A."/>
            <person name="Miyauchi S."/>
            <person name="Kiss E."/>
            <person name="Drula E."/>
            <person name="Kohler A."/>
            <person name="Sanchez-Garcia M."/>
            <person name="Andreopoulos B."/>
            <person name="Barry K.W."/>
            <person name="Bonito G."/>
            <person name="Buee M."/>
            <person name="Carver A."/>
            <person name="Chen C."/>
            <person name="Cichocki N."/>
            <person name="Clum A."/>
            <person name="Culley D."/>
            <person name="Crous P.W."/>
            <person name="Fauchery L."/>
            <person name="Girlanda M."/>
            <person name="Hayes R."/>
            <person name="Keri Z."/>
            <person name="Labutti K."/>
            <person name="Lipzen A."/>
            <person name="Lombard V."/>
            <person name="Magnuson J."/>
            <person name="Maillard F."/>
            <person name="Morin E."/>
            <person name="Murat C."/>
            <person name="Nolan M."/>
            <person name="Ohm R."/>
            <person name="Pangilinan J."/>
            <person name="Pereira M."/>
            <person name="Perotto S."/>
            <person name="Peter M."/>
            <person name="Riley R."/>
            <person name="Sitrit Y."/>
            <person name="Stielow B."/>
            <person name="Szollosi G."/>
            <person name="Zifcakova L."/>
            <person name="Stursova M."/>
            <person name="Spatafora J.W."/>
            <person name="Tedersoo L."/>
            <person name="Vaario L.-M."/>
            <person name="Yamada A."/>
            <person name="Yan M."/>
            <person name="Wang P."/>
            <person name="Xu J."/>
            <person name="Bruns T."/>
            <person name="Baldrian P."/>
            <person name="Vilgalys R."/>
            <person name="Henrissat B."/>
            <person name="Grigoriev I.V."/>
            <person name="Hibbett D."/>
            <person name="Nagy L.G."/>
            <person name="Martin F.M."/>
        </authorList>
    </citation>
    <scope>NUCLEOTIDE SEQUENCE</scope>
    <source>
        <strain evidence="1">P2</strain>
    </source>
</reference>
<sequence length="435" mass="46842">MNQPPPRNGGITRVQPGIVSMPGDVPKVHTGPRRITIVPAPIPKVPVQASSVPERPKSRVTTKVPPMISSQSNSKVSSRPPVTENSRKEFGVTKPASTRSQSQTRTTKPSQAEKTKEVSQAPPRSRARTTSSARPPSRMDLSKSTRPSSRTDLTKSTRTGATATTKVPDQRKRPEHQLVHSEDFKGTVPAVSVPLPPSPTLPPTSTTDSLPSLKLETEVEFVPPVTMSPRKTTAETKVVHALKMGLPLLGSPRHSPPPTTKVEDVPLRVATPEPAEPEESTQEPAQVQEPTIQVVEEHGPAPVLVAEQPTEPLPVLVHLVAGPSTPLRMKGNERTNKVGDLVAHFEDANRRKPDRPSRMVEQTPISALVSTIRKGFEDMKPLPALEIVEEGDSISITPPPRPIGGLKVGGVKGLNIRSKSGLGERTVLTTMQLNS</sequence>
<name>A0ACB6ZW09_THEGA</name>
<comment type="caution">
    <text evidence="1">The sequence shown here is derived from an EMBL/GenBank/DDBJ whole genome shotgun (WGS) entry which is preliminary data.</text>
</comment>
<protein>
    <submittedName>
        <fullName evidence="1">Uncharacterized protein</fullName>
    </submittedName>
</protein>
<evidence type="ECO:0000313" key="2">
    <source>
        <dbReference type="Proteomes" id="UP000886501"/>
    </source>
</evidence>
<organism evidence="1 2">
    <name type="scientific">Thelephora ganbajun</name>
    <name type="common">Ganba fungus</name>
    <dbReference type="NCBI Taxonomy" id="370292"/>
    <lineage>
        <taxon>Eukaryota</taxon>
        <taxon>Fungi</taxon>
        <taxon>Dikarya</taxon>
        <taxon>Basidiomycota</taxon>
        <taxon>Agaricomycotina</taxon>
        <taxon>Agaricomycetes</taxon>
        <taxon>Thelephorales</taxon>
        <taxon>Thelephoraceae</taxon>
        <taxon>Thelephora</taxon>
    </lineage>
</organism>
<gene>
    <name evidence="1" type="ORF">BDM02DRAFT_3177240</name>
</gene>
<dbReference type="EMBL" id="MU117962">
    <property type="protein sequence ID" value="KAF9653787.1"/>
    <property type="molecule type" value="Genomic_DNA"/>
</dbReference>
<keyword evidence="2" id="KW-1185">Reference proteome</keyword>